<dbReference type="AlphaFoldDB" id="A0A067NCB5"/>
<name>A0A067NCB5_BOTB1</name>
<protein>
    <submittedName>
        <fullName evidence="2">Uncharacterized protein</fullName>
    </submittedName>
</protein>
<dbReference type="STRING" id="930990.A0A067NCB5"/>
<feature type="compositionally biased region" description="Basic and acidic residues" evidence="1">
    <location>
        <begin position="111"/>
        <end position="123"/>
    </location>
</feature>
<evidence type="ECO:0000313" key="2">
    <source>
        <dbReference type="EMBL" id="KDQ21757.1"/>
    </source>
</evidence>
<dbReference type="OrthoDB" id="5531344at2759"/>
<reference evidence="3" key="1">
    <citation type="journal article" date="2014" name="Proc. Natl. Acad. Sci. U.S.A.">
        <title>Extensive sampling of basidiomycete genomes demonstrates inadequacy of the white-rot/brown-rot paradigm for wood decay fungi.</title>
        <authorList>
            <person name="Riley R."/>
            <person name="Salamov A.A."/>
            <person name="Brown D.W."/>
            <person name="Nagy L.G."/>
            <person name="Floudas D."/>
            <person name="Held B.W."/>
            <person name="Levasseur A."/>
            <person name="Lombard V."/>
            <person name="Morin E."/>
            <person name="Otillar R."/>
            <person name="Lindquist E.A."/>
            <person name="Sun H."/>
            <person name="LaButti K.M."/>
            <person name="Schmutz J."/>
            <person name="Jabbour D."/>
            <person name="Luo H."/>
            <person name="Baker S.E."/>
            <person name="Pisabarro A.G."/>
            <person name="Walton J.D."/>
            <person name="Blanchette R.A."/>
            <person name="Henrissat B."/>
            <person name="Martin F."/>
            <person name="Cullen D."/>
            <person name="Hibbett D.S."/>
            <person name="Grigoriev I.V."/>
        </authorList>
    </citation>
    <scope>NUCLEOTIDE SEQUENCE [LARGE SCALE GENOMIC DNA]</scope>
    <source>
        <strain evidence="3">FD-172 SS1</strain>
    </source>
</reference>
<accession>A0A067NCB5</accession>
<evidence type="ECO:0000256" key="1">
    <source>
        <dbReference type="SAM" id="MobiDB-lite"/>
    </source>
</evidence>
<gene>
    <name evidence="2" type="ORF">BOTBODRAFT_212672</name>
</gene>
<keyword evidence="3" id="KW-1185">Reference proteome</keyword>
<dbReference type="EMBL" id="KL198016">
    <property type="protein sequence ID" value="KDQ21757.1"/>
    <property type="molecule type" value="Genomic_DNA"/>
</dbReference>
<dbReference type="InParanoid" id="A0A067NCB5"/>
<evidence type="ECO:0000313" key="3">
    <source>
        <dbReference type="Proteomes" id="UP000027195"/>
    </source>
</evidence>
<sequence length="363" mass="40614">MGPQKGKQRAFAKQWDRVIMDFLDNAGLVEARRGFETDILVMNSEFEKQRLPAAIGNLMKDLMQLGQVKPGQPERELEARKLDYVAAQKYDSESRSSVNHSISTFLAQNRARSDQSNREEFLKQLHPSKRRKLSDAPEGVSDPSEDALQASPTCARTDMVQLNRDIQMKYDVAQNDEGPLSRTIRGKVAEKDPRNDVGQGNGGLRRLNGCDELELTKTIMDRHPGLEERFNSVENHLSVRYIPSPPEDLLMRVKMLEDHLIRLEKDYPPWAALHFNQPRRGWPPPPRATPIIVPSHLATVLTTPIAVPSLSATIAATLPQAVQPGLPKPKAKPRAQSSLHRAVMEKLEVQRALGDLGKDTSPG</sequence>
<organism evidence="2 3">
    <name type="scientific">Botryobasidium botryosum (strain FD-172 SS1)</name>
    <dbReference type="NCBI Taxonomy" id="930990"/>
    <lineage>
        <taxon>Eukaryota</taxon>
        <taxon>Fungi</taxon>
        <taxon>Dikarya</taxon>
        <taxon>Basidiomycota</taxon>
        <taxon>Agaricomycotina</taxon>
        <taxon>Agaricomycetes</taxon>
        <taxon>Cantharellales</taxon>
        <taxon>Botryobasidiaceae</taxon>
        <taxon>Botryobasidium</taxon>
    </lineage>
</organism>
<dbReference type="Proteomes" id="UP000027195">
    <property type="component" value="Unassembled WGS sequence"/>
</dbReference>
<proteinExistence type="predicted"/>
<feature type="region of interest" description="Disordered" evidence="1">
    <location>
        <begin position="108"/>
        <end position="149"/>
    </location>
</feature>
<dbReference type="HOGENOM" id="CLU_032498_0_0_1"/>